<accession>A0A9X1P716</accession>
<organism evidence="1 2">
    <name type="scientific">Dyadobacter fanqingshengii</name>
    <dbReference type="NCBI Taxonomy" id="2906443"/>
    <lineage>
        <taxon>Bacteria</taxon>
        <taxon>Pseudomonadati</taxon>
        <taxon>Bacteroidota</taxon>
        <taxon>Cytophagia</taxon>
        <taxon>Cytophagales</taxon>
        <taxon>Spirosomataceae</taxon>
        <taxon>Dyadobacter</taxon>
    </lineage>
</organism>
<dbReference type="Proteomes" id="UP001139700">
    <property type="component" value="Unassembled WGS sequence"/>
</dbReference>
<name>A0A9X1P716_9BACT</name>
<dbReference type="EMBL" id="JAJTTA010000002">
    <property type="protein sequence ID" value="MCF0040044.1"/>
    <property type="molecule type" value="Genomic_DNA"/>
</dbReference>
<evidence type="ECO:0000313" key="2">
    <source>
        <dbReference type="Proteomes" id="UP001139700"/>
    </source>
</evidence>
<reference evidence="1" key="1">
    <citation type="submission" date="2021-12" db="EMBL/GenBank/DDBJ databases">
        <title>Novel species in genus Dyadobacter.</title>
        <authorList>
            <person name="Ma C."/>
        </authorList>
    </citation>
    <scope>NUCLEOTIDE SEQUENCE</scope>
    <source>
        <strain evidence="1">CY399</strain>
    </source>
</reference>
<dbReference type="RefSeq" id="WP_234612474.1">
    <property type="nucleotide sequence ID" value="NZ_CP098806.1"/>
</dbReference>
<sequence length="255" mass="29206">MANSNLKMRERDIEIFKGAAVHAASWIFLRQTNINSLKFVGRADCIPKPLNCKFKTANRDSRSYGTAGLVVSFEMHPNAFEKPEKAKKEWMKYAAKYNLNLRQNPLHKPNSGYGLDLDERSERHGCVTLDGKYLYGDYDLFDIIRTGDESRNLGLLGEQNGDNTVTGINYYKVRDYVNQRIGIDMIQHPGAALFDRTFEDVYAFSPTGVFEEWSARKTEEEYGKWGRQLIDAFRQKPIVKPPEVDPRGPSLKLVK</sequence>
<evidence type="ECO:0000313" key="1">
    <source>
        <dbReference type="EMBL" id="MCF0040044.1"/>
    </source>
</evidence>
<protein>
    <submittedName>
        <fullName evidence="1">Uncharacterized protein</fullName>
    </submittedName>
</protein>
<keyword evidence="2" id="KW-1185">Reference proteome</keyword>
<comment type="caution">
    <text evidence="1">The sequence shown here is derived from an EMBL/GenBank/DDBJ whole genome shotgun (WGS) entry which is preliminary data.</text>
</comment>
<proteinExistence type="predicted"/>
<dbReference type="AlphaFoldDB" id="A0A9X1P716"/>
<gene>
    <name evidence="1" type="ORF">LXM24_08100</name>
</gene>